<dbReference type="Proteomes" id="UP000822688">
    <property type="component" value="Chromosome V"/>
</dbReference>
<reference evidence="1" key="1">
    <citation type="submission" date="2020-06" db="EMBL/GenBank/DDBJ databases">
        <title>WGS assembly of Ceratodon purpureus strain R40.</title>
        <authorList>
            <person name="Carey S.B."/>
            <person name="Jenkins J."/>
            <person name="Shu S."/>
            <person name="Lovell J.T."/>
            <person name="Sreedasyam A."/>
            <person name="Maumus F."/>
            <person name="Tiley G.P."/>
            <person name="Fernandez-Pozo N."/>
            <person name="Barry K."/>
            <person name="Chen C."/>
            <person name="Wang M."/>
            <person name="Lipzen A."/>
            <person name="Daum C."/>
            <person name="Saski C.A."/>
            <person name="Payton A.C."/>
            <person name="Mcbreen J.C."/>
            <person name="Conrad R.E."/>
            <person name="Kollar L.M."/>
            <person name="Olsson S."/>
            <person name="Huttunen S."/>
            <person name="Landis J.B."/>
            <person name="Wickett N.J."/>
            <person name="Johnson M.G."/>
            <person name="Rensing S.A."/>
            <person name="Grimwood J."/>
            <person name="Schmutz J."/>
            <person name="Mcdaniel S.F."/>
        </authorList>
    </citation>
    <scope>NUCLEOTIDE SEQUENCE</scope>
    <source>
        <strain evidence="1">R40</strain>
    </source>
</reference>
<sequence>MKEDFQFSYASTQLNFVPKSAQKILMEQPELSQQFIGAFDLYKMENKLVSDEVIRIFTSLAIPSGSSDRFADWPMYARAVHSFHHKPWFSSVAIQMEASGQDEVTSYGEMRLLFKVNVISEDGEKLCKELVFLRMYKEVPANHLSRLVGCPELVWQSLPTTYVVFEIANILRAIHVVPNFSKVGHFFLNKYKF</sequence>
<dbReference type="AlphaFoldDB" id="A0A8T0HU78"/>
<evidence type="ECO:0000313" key="2">
    <source>
        <dbReference type="Proteomes" id="UP000822688"/>
    </source>
</evidence>
<name>A0A8T0HU78_CERPU</name>
<accession>A0A8T0HU78</accession>
<comment type="caution">
    <text evidence="1">The sequence shown here is derived from an EMBL/GenBank/DDBJ whole genome shotgun (WGS) entry which is preliminary data.</text>
</comment>
<keyword evidence="2" id="KW-1185">Reference proteome</keyword>
<organism evidence="1 2">
    <name type="scientific">Ceratodon purpureus</name>
    <name type="common">Fire moss</name>
    <name type="synonym">Dicranum purpureum</name>
    <dbReference type="NCBI Taxonomy" id="3225"/>
    <lineage>
        <taxon>Eukaryota</taxon>
        <taxon>Viridiplantae</taxon>
        <taxon>Streptophyta</taxon>
        <taxon>Embryophyta</taxon>
        <taxon>Bryophyta</taxon>
        <taxon>Bryophytina</taxon>
        <taxon>Bryopsida</taxon>
        <taxon>Dicranidae</taxon>
        <taxon>Pseudoditrichales</taxon>
        <taxon>Ditrichaceae</taxon>
        <taxon>Ceratodon</taxon>
    </lineage>
</organism>
<proteinExistence type="predicted"/>
<evidence type="ECO:0000313" key="1">
    <source>
        <dbReference type="EMBL" id="KAG0574301.1"/>
    </source>
</evidence>
<gene>
    <name evidence="1" type="ORF">KC19_VG252200</name>
</gene>
<dbReference type="EMBL" id="CM026426">
    <property type="protein sequence ID" value="KAG0574301.1"/>
    <property type="molecule type" value="Genomic_DNA"/>
</dbReference>
<protein>
    <submittedName>
        <fullName evidence="1">Uncharacterized protein</fullName>
    </submittedName>
</protein>